<dbReference type="Gene3D" id="2.20.110.10">
    <property type="entry name" value="Histone H3 K4-specific methyltransferase SET7/9 N-terminal domain"/>
    <property type="match status" value="1"/>
</dbReference>
<organism evidence="2 3">
    <name type="scientific">Pedobacter ureilyticus</name>
    <dbReference type="NCBI Taxonomy" id="1393051"/>
    <lineage>
        <taxon>Bacteria</taxon>
        <taxon>Pseudomonadati</taxon>
        <taxon>Bacteroidota</taxon>
        <taxon>Sphingobacteriia</taxon>
        <taxon>Sphingobacteriales</taxon>
        <taxon>Sphingobacteriaceae</taxon>
        <taxon>Pedobacter</taxon>
    </lineage>
</organism>
<dbReference type="SUPFAM" id="SSF82185">
    <property type="entry name" value="Histone H3 K4-specific methyltransferase SET7/9 N-terminal domain"/>
    <property type="match status" value="1"/>
</dbReference>
<keyword evidence="3" id="KW-1185">Reference proteome</keyword>
<feature type="signal peptide" evidence="1">
    <location>
        <begin position="1"/>
        <end position="20"/>
    </location>
</feature>
<reference evidence="2 3" key="1">
    <citation type="submission" date="2024-12" db="EMBL/GenBank/DDBJ databases">
        <authorList>
            <person name="Hu S."/>
        </authorList>
    </citation>
    <scope>NUCLEOTIDE SEQUENCE [LARGE SCALE GENOMIC DNA]</scope>
    <source>
        <strain evidence="2 3">THG-T11</strain>
    </source>
</reference>
<gene>
    <name evidence="2" type="ORF">E6A44_005160</name>
</gene>
<comment type="caution">
    <text evidence="2">The sequence shown here is derived from an EMBL/GenBank/DDBJ whole genome shotgun (WGS) entry which is preliminary data.</text>
</comment>
<accession>A0ABW9J450</accession>
<dbReference type="EMBL" id="SSHJ02000001">
    <property type="protein sequence ID" value="MFN0254950.1"/>
    <property type="molecule type" value="Genomic_DNA"/>
</dbReference>
<keyword evidence="1" id="KW-0732">Signal</keyword>
<sequence>MMKTIIALFFFLVPASTCFAQKWINVDLEETEYVYATRKTCLKKTGEPLNGNYAIKFNRYQTNYEIFIDGLTNGEFRVFRHKKLAEKGAYQNNLRVGEWLYYNEDGTIRQRRWYENGLQEGIETEYDNGQVVKTSSYSKNHLEGWQKVYSYTKPQELKEKAFFEKDQKTISIRYKKIDRLNFTISDSLFYDVNRKLIFKKSFVNDTLLLQFKISYGVVVQDPYDIKNTKIEVYHGNKLNIAYLFPELDKYETEMRMRELLDYEFAYYTDVKKPRLLVSDLTRSHFYTTTFYRLYPADNLQSVIYYKGEDDILPGWYYRDVNR</sequence>
<evidence type="ECO:0000313" key="3">
    <source>
        <dbReference type="Proteomes" id="UP001517247"/>
    </source>
</evidence>
<feature type="chain" id="PRO_5046245713" evidence="1">
    <location>
        <begin position="21"/>
        <end position="322"/>
    </location>
</feature>
<name>A0ABW9J450_9SPHI</name>
<dbReference type="RefSeq" id="WP_170311286.1">
    <property type="nucleotide sequence ID" value="NZ_SSHJ02000001.1"/>
</dbReference>
<evidence type="ECO:0000256" key="1">
    <source>
        <dbReference type="SAM" id="SignalP"/>
    </source>
</evidence>
<evidence type="ECO:0000313" key="2">
    <source>
        <dbReference type="EMBL" id="MFN0254950.1"/>
    </source>
</evidence>
<protein>
    <submittedName>
        <fullName evidence="2">Toxin-antitoxin system YwqK family antitoxin</fullName>
    </submittedName>
</protein>
<dbReference type="Proteomes" id="UP001517247">
    <property type="component" value="Unassembled WGS sequence"/>
</dbReference>
<proteinExistence type="predicted"/>